<evidence type="ECO:0000256" key="3">
    <source>
        <dbReference type="ARBA" id="ARBA00022598"/>
    </source>
</evidence>
<dbReference type="NCBIfam" id="NF003313">
    <property type="entry name" value="PRK04319.1"/>
    <property type="match status" value="1"/>
</dbReference>
<dbReference type="EMBL" id="MIJE01000001">
    <property type="protein sequence ID" value="OEF98259.1"/>
    <property type="molecule type" value="Genomic_DNA"/>
</dbReference>
<dbReference type="AlphaFoldDB" id="A0A1E5G561"/>
<evidence type="ECO:0000259" key="8">
    <source>
        <dbReference type="Pfam" id="PF13193"/>
    </source>
</evidence>
<dbReference type="EC" id="6.2.1.1" evidence="2"/>
<dbReference type="STRING" id="766136.BHF68_00815"/>
<dbReference type="Proteomes" id="UP000094296">
    <property type="component" value="Unassembled WGS sequence"/>
</dbReference>
<evidence type="ECO:0000256" key="2">
    <source>
        <dbReference type="ARBA" id="ARBA00013275"/>
    </source>
</evidence>
<protein>
    <recommendedName>
        <fullName evidence="2">acetate--CoA ligase</fullName>
        <ecNumber evidence="2">6.2.1.1</ecNumber>
    </recommendedName>
</protein>
<dbReference type="GO" id="GO:0006085">
    <property type="term" value="P:acetyl-CoA biosynthetic process"/>
    <property type="evidence" value="ECO:0007669"/>
    <property type="project" value="TreeGrafter"/>
</dbReference>
<dbReference type="RefSeq" id="WP_069641751.1">
    <property type="nucleotide sequence ID" value="NZ_MIJE01000001.1"/>
</dbReference>
<organism evidence="9 10">
    <name type="scientific">Desulfuribacillus alkaliarsenatis</name>
    <dbReference type="NCBI Taxonomy" id="766136"/>
    <lineage>
        <taxon>Bacteria</taxon>
        <taxon>Bacillati</taxon>
        <taxon>Bacillota</taxon>
        <taxon>Desulfuribacillia</taxon>
        <taxon>Desulfuribacillales</taxon>
        <taxon>Desulfuribacillaceae</taxon>
        <taxon>Desulfuribacillus</taxon>
    </lineage>
</organism>
<sequence length="576" mass="65498">MSKEIIYAEIKDCNLQDYEKAYQEFNWEDVEKEFSWYETNKVNIVYEAIDRHVDQGNGDQIALIYSDPKQEVKLTFADLKAKTNQFANVLRQKGIGKGDRVFIFMNRSPELYIAMLGALKIGAIVGPLFEAFMENAVTDRMQDSAAVAIITTNALIERVAYKDLKDLKHVIVTNLDKEKYQSDDETNFYDFSEELSGASEDAEIEWVDREDGMLLHYTSGSTGKPKGVLHVHNAMIQHYQTGKWVIDFKPGDIYWCTADPGWVTGTAYGIFSPWLHGVTNIVRGGRFSPEDWYSTLQNYKVTIWYSAPTAFRMLMAKGADSIDDFDLTSIRHIMSVGEPLNPEVIRWGMKTFKKRIHDTWWMTETGGQMIVNFPSMDIKPGSMGKPFPGVVASIVDDQGNELGPNQMGNLAINRGWPSMMRKIWNNDAKYNEYFQFEPWYISGDSAYKDEDGYFWFQGRVDDVINTSGERVGPFEVESKLVEHPAVAEAGVIGKPDPLRGEIIKAFISLRAGYEPSDELKEEIRQFVKTGLAAHAAPREIEFKDGLPKTRSGKIMRRVLKAWELNLPTGDLSTMEK</sequence>
<dbReference type="InterPro" id="IPR045851">
    <property type="entry name" value="AMP-bd_C_sf"/>
</dbReference>
<feature type="domain" description="AMP-binding enzyme C-terminal" evidence="8">
    <location>
        <begin position="475"/>
        <end position="553"/>
    </location>
</feature>
<dbReference type="InterPro" id="IPR020845">
    <property type="entry name" value="AMP-binding_CS"/>
</dbReference>
<comment type="similarity">
    <text evidence="1">Belongs to the ATP-dependent AMP-binding enzyme family.</text>
</comment>
<dbReference type="Gene3D" id="3.40.50.12780">
    <property type="entry name" value="N-terminal domain of ligase-like"/>
    <property type="match status" value="1"/>
</dbReference>
<evidence type="ECO:0000256" key="1">
    <source>
        <dbReference type="ARBA" id="ARBA00006432"/>
    </source>
</evidence>
<keyword evidence="10" id="KW-1185">Reference proteome</keyword>
<dbReference type="GO" id="GO:0005524">
    <property type="term" value="F:ATP binding"/>
    <property type="evidence" value="ECO:0007669"/>
    <property type="project" value="UniProtKB-KW"/>
</dbReference>
<evidence type="ECO:0000256" key="4">
    <source>
        <dbReference type="ARBA" id="ARBA00022741"/>
    </source>
</evidence>
<dbReference type="Pfam" id="PF13193">
    <property type="entry name" value="AMP-binding_C"/>
    <property type="match status" value="1"/>
</dbReference>
<dbReference type="InterPro" id="IPR025110">
    <property type="entry name" value="AMP-bd_C"/>
</dbReference>
<evidence type="ECO:0000313" key="10">
    <source>
        <dbReference type="Proteomes" id="UP000094296"/>
    </source>
</evidence>
<accession>A0A1E5G561</accession>
<feature type="domain" description="AMP-dependent synthetase/ligase" evidence="7">
    <location>
        <begin position="55"/>
        <end position="422"/>
    </location>
</feature>
<dbReference type="Gene3D" id="3.30.300.30">
    <property type="match status" value="1"/>
</dbReference>
<reference evidence="9 10" key="1">
    <citation type="submission" date="2016-09" db="EMBL/GenBank/DDBJ databases">
        <title>Draft genome sequence for the type strain of Desulfuribacillus alkaliarsenatis AHT28, an obligately anaerobic, sulfidogenic bacterium isolated from Russian soda lake sediments.</title>
        <authorList>
            <person name="Abin C.A."/>
            <person name="Hollibaugh J.T."/>
        </authorList>
    </citation>
    <scope>NUCLEOTIDE SEQUENCE [LARGE SCALE GENOMIC DNA]</scope>
    <source>
        <strain evidence="9 10">AHT28</strain>
    </source>
</reference>
<dbReference type="SUPFAM" id="SSF56801">
    <property type="entry name" value="Acetyl-CoA synthetase-like"/>
    <property type="match status" value="1"/>
</dbReference>
<proteinExistence type="inferred from homology"/>
<keyword evidence="3 9" id="KW-0436">Ligase</keyword>
<dbReference type="GO" id="GO:0005829">
    <property type="term" value="C:cytosol"/>
    <property type="evidence" value="ECO:0007669"/>
    <property type="project" value="TreeGrafter"/>
</dbReference>
<dbReference type="OrthoDB" id="9778383at2"/>
<keyword evidence="4" id="KW-0547">Nucleotide-binding</keyword>
<evidence type="ECO:0000256" key="5">
    <source>
        <dbReference type="ARBA" id="ARBA00022840"/>
    </source>
</evidence>
<gene>
    <name evidence="9" type="ORF">BHF68_00815</name>
</gene>
<comment type="caution">
    <text evidence="9">The sequence shown here is derived from an EMBL/GenBank/DDBJ whole genome shotgun (WGS) entry which is preliminary data.</text>
</comment>
<name>A0A1E5G561_9FIRM</name>
<evidence type="ECO:0000256" key="6">
    <source>
        <dbReference type="ARBA" id="ARBA00022990"/>
    </source>
</evidence>
<keyword evidence="5" id="KW-0067">ATP-binding</keyword>
<dbReference type="FunFam" id="3.30.300.30:FF:000005">
    <property type="entry name" value="Acyl-coenzyme A synthetase ACSM5, mitochondrial"/>
    <property type="match status" value="1"/>
</dbReference>
<dbReference type="PANTHER" id="PTHR24095">
    <property type="entry name" value="ACETYL-COENZYME A SYNTHETASE"/>
    <property type="match status" value="1"/>
</dbReference>
<dbReference type="PROSITE" id="PS00455">
    <property type="entry name" value="AMP_BINDING"/>
    <property type="match status" value="1"/>
</dbReference>
<dbReference type="GO" id="GO:0003987">
    <property type="term" value="F:acetate-CoA ligase activity"/>
    <property type="evidence" value="ECO:0007669"/>
    <property type="project" value="UniProtKB-EC"/>
</dbReference>
<evidence type="ECO:0000259" key="7">
    <source>
        <dbReference type="Pfam" id="PF00501"/>
    </source>
</evidence>
<evidence type="ECO:0000313" key="9">
    <source>
        <dbReference type="EMBL" id="OEF98259.1"/>
    </source>
</evidence>
<dbReference type="PANTHER" id="PTHR24095:SF14">
    <property type="entry name" value="ACETYL-COENZYME A SYNTHETASE 1"/>
    <property type="match status" value="1"/>
</dbReference>
<dbReference type="Pfam" id="PF00501">
    <property type="entry name" value="AMP-binding"/>
    <property type="match status" value="1"/>
</dbReference>
<dbReference type="InterPro" id="IPR000873">
    <property type="entry name" value="AMP-dep_synth/lig_dom"/>
</dbReference>
<keyword evidence="6" id="KW-0007">Acetylation</keyword>
<dbReference type="InterPro" id="IPR042099">
    <property type="entry name" value="ANL_N_sf"/>
</dbReference>